<keyword evidence="5" id="KW-0325">Glycoprotein</keyword>
<sequence>MAPVDEIYFENSWRIRSHPAITIPVLRAPLPTFGMILPLPKVWFCTTHFFPVDVDKMRVHIHGQTNYIIELAAQRFEAVVRSRTSLSSYSTKWSHQQSQLYELALSYLTHPVGTDRSPGTAGADFNLVTMPTGVWPAEKVDSLWRRFAPYRQHRQTLEPTALQTVSVLVKSSGSSWPSLEMDESYTLTVTPKGILLYANETWGALHGLTSLIQLLWRVPNSHQVFVNQTFVNDAPRFPHRGLMVDTSRHFISKQILLVNLETMAFHKMNVFHWHIVDDQSYPYQSMKFPNLSDKGAYYPKQIYSVQDVKEVVEFGRIRGIRVIPEFDVPGHTRSLAYSTPGVLTSCLPSAENPTIHFGPLNPLSQATYTFLQALLTEVFSVFKDKFVHLGGDEVEFACW</sequence>
<dbReference type="AlphaFoldDB" id="A0A8E0VLQ0"/>
<dbReference type="EC" id="3.2.1.52" evidence="3"/>
<dbReference type="SUPFAM" id="SSF51445">
    <property type="entry name" value="(Trans)glycosidases"/>
    <property type="match status" value="1"/>
</dbReference>
<comment type="similarity">
    <text evidence="2">Belongs to the glycosyl hydrolase 20 family.</text>
</comment>
<dbReference type="GO" id="GO:0030203">
    <property type="term" value="P:glycosaminoglycan metabolic process"/>
    <property type="evidence" value="ECO:0007669"/>
    <property type="project" value="TreeGrafter"/>
</dbReference>
<reference evidence="10" key="1">
    <citation type="submission" date="2019-05" db="EMBL/GenBank/DDBJ databases">
        <title>Annotation for the trematode Fasciolopsis buski.</title>
        <authorList>
            <person name="Choi Y.-J."/>
        </authorList>
    </citation>
    <scope>NUCLEOTIDE SEQUENCE</scope>
    <source>
        <strain evidence="10">HT</strain>
        <tissue evidence="10">Whole worm</tissue>
    </source>
</reference>
<dbReference type="GO" id="GO:0006689">
    <property type="term" value="P:ganglioside catabolic process"/>
    <property type="evidence" value="ECO:0007669"/>
    <property type="project" value="TreeGrafter"/>
</dbReference>
<dbReference type="InterPro" id="IPR029018">
    <property type="entry name" value="Hex-like_dom2"/>
</dbReference>
<comment type="catalytic activity">
    <reaction evidence="1">
        <text>Hydrolysis of terminal non-reducing N-acetyl-D-hexosamine residues in N-acetyl-beta-D-hexosaminides.</text>
        <dbReference type="EC" id="3.2.1.52"/>
    </reaction>
</comment>
<dbReference type="Proteomes" id="UP000728185">
    <property type="component" value="Unassembled WGS sequence"/>
</dbReference>
<evidence type="ECO:0000256" key="7">
    <source>
        <dbReference type="PIRSR" id="PIRSR625705-1"/>
    </source>
</evidence>
<dbReference type="EMBL" id="LUCM01003517">
    <property type="protein sequence ID" value="KAA0195675.1"/>
    <property type="molecule type" value="Genomic_DNA"/>
</dbReference>
<evidence type="ECO:0000256" key="6">
    <source>
        <dbReference type="ARBA" id="ARBA00023295"/>
    </source>
</evidence>
<evidence type="ECO:0000256" key="1">
    <source>
        <dbReference type="ARBA" id="ARBA00001231"/>
    </source>
</evidence>
<dbReference type="GO" id="GO:0016020">
    <property type="term" value="C:membrane"/>
    <property type="evidence" value="ECO:0007669"/>
    <property type="project" value="TreeGrafter"/>
</dbReference>
<dbReference type="Gene3D" id="3.20.20.80">
    <property type="entry name" value="Glycosidases"/>
    <property type="match status" value="1"/>
</dbReference>
<dbReference type="InterPro" id="IPR025705">
    <property type="entry name" value="Beta_hexosaminidase_sua/sub"/>
</dbReference>
<proteinExistence type="inferred from homology"/>
<dbReference type="InterPro" id="IPR015883">
    <property type="entry name" value="Glyco_hydro_20_cat"/>
</dbReference>
<gene>
    <name evidence="10" type="ORF">FBUS_08870</name>
</gene>
<protein>
    <recommendedName>
        <fullName evidence="3">beta-N-acetylhexosaminidase</fullName>
        <ecNumber evidence="3">3.2.1.52</ecNumber>
    </recommendedName>
</protein>
<feature type="domain" description="Beta-hexosaminidase eukaryotic type N-terminal" evidence="9">
    <location>
        <begin position="144"/>
        <end position="214"/>
    </location>
</feature>
<dbReference type="OrthoDB" id="428480at2759"/>
<dbReference type="InterPro" id="IPR017853">
    <property type="entry name" value="GH"/>
</dbReference>
<dbReference type="InterPro" id="IPR029019">
    <property type="entry name" value="HEX_eukaryotic_N"/>
</dbReference>
<dbReference type="Pfam" id="PF00728">
    <property type="entry name" value="Glyco_hydro_20"/>
    <property type="match status" value="1"/>
</dbReference>
<evidence type="ECO:0000256" key="5">
    <source>
        <dbReference type="ARBA" id="ARBA00023180"/>
    </source>
</evidence>
<dbReference type="Gene3D" id="3.30.379.10">
    <property type="entry name" value="Chitobiase/beta-hexosaminidase domain 2-like"/>
    <property type="match status" value="1"/>
</dbReference>
<keyword evidence="6" id="KW-0326">Glycosidase</keyword>
<evidence type="ECO:0000256" key="2">
    <source>
        <dbReference type="ARBA" id="ARBA00006285"/>
    </source>
</evidence>
<dbReference type="PANTHER" id="PTHR22600">
    <property type="entry name" value="BETA-HEXOSAMINIDASE"/>
    <property type="match status" value="1"/>
</dbReference>
<dbReference type="GO" id="GO:0005764">
    <property type="term" value="C:lysosome"/>
    <property type="evidence" value="ECO:0007669"/>
    <property type="project" value="TreeGrafter"/>
</dbReference>
<dbReference type="Pfam" id="PF14845">
    <property type="entry name" value="Glycohydro_20b2"/>
    <property type="match status" value="1"/>
</dbReference>
<evidence type="ECO:0000256" key="3">
    <source>
        <dbReference type="ARBA" id="ARBA00012663"/>
    </source>
</evidence>
<keyword evidence="11" id="KW-1185">Reference proteome</keyword>
<accession>A0A8E0VLQ0</accession>
<feature type="domain" description="Glycoside hydrolase family 20 catalytic" evidence="8">
    <location>
        <begin position="237"/>
        <end position="399"/>
    </location>
</feature>
<evidence type="ECO:0000313" key="11">
    <source>
        <dbReference type="Proteomes" id="UP000728185"/>
    </source>
</evidence>
<name>A0A8E0VLQ0_9TREM</name>
<comment type="caution">
    <text evidence="10">The sequence shown here is derived from an EMBL/GenBank/DDBJ whole genome shotgun (WGS) entry which is preliminary data.</text>
</comment>
<evidence type="ECO:0000313" key="10">
    <source>
        <dbReference type="EMBL" id="KAA0195675.1"/>
    </source>
</evidence>
<dbReference type="SUPFAM" id="SSF55545">
    <property type="entry name" value="beta-N-acetylhexosaminidase-like domain"/>
    <property type="match status" value="1"/>
</dbReference>
<evidence type="ECO:0000259" key="9">
    <source>
        <dbReference type="Pfam" id="PF14845"/>
    </source>
</evidence>
<dbReference type="PANTHER" id="PTHR22600:SF21">
    <property type="entry name" value="BETA-HEXOSAMINIDASE A"/>
    <property type="match status" value="1"/>
</dbReference>
<evidence type="ECO:0000256" key="4">
    <source>
        <dbReference type="ARBA" id="ARBA00022801"/>
    </source>
</evidence>
<evidence type="ECO:0000259" key="8">
    <source>
        <dbReference type="Pfam" id="PF00728"/>
    </source>
</evidence>
<keyword evidence="4" id="KW-0378">Hydrolase</keyword>
<organism evidence="10 11">
    <name type="scientific">Fasciolopsis buskii</name>
    <dbReference type="NCBI Taxonomy" id="27845"/>
    <lineage>
        <taxon>Eukaryota</taxon>
        <taxon>Metazoa</taxon>
        <taxon>Spiralia</taxon>
        <taxon>Lophotrochozoa</taxon>
        <taxon>Platyhelminthes</taxon>
        <taxon>Trematoda</taxon>
        <taxon>Digenea</taxon>
        <taxon>Plagiorchiida</taxon>
        <taxon>Echinostomata</taxon>
        <taxon>Echinostomatoidea</taxon>
        <taxon>Fasciolidae</taxon>
        <taxon>Fasciolopsis</taxon>
    </lineage>
</organism>
<dbReference type="GO" id="GO:0004563">
    <property type="term" value="F:beta-N-acetylhexosaminidase activity"/>
    <property type="evidence" value="ECO:0007669"/>
    <property type="project" value="UniProtKB-EC"/>
</dbReference>
<dbReference type="PRINTS" id="PR00738">
    <property type="entry name" value="GLHYDRLASE20"/>
</dbReference>
<dbReference type="GO" id="GO:0005975">
    <property type="term" value="P:carbohydrate metabolic process"/>
    <property type="evidence" value="ECO:0007669"/>
    <property type="project" value="InterPro"/>
</dbReference>
<feature type="active site" description="Proton donor" evidence="7">
    <location>
        <position position="393"/>
    </location>
</feature>